<gene>
    <name evidence="1" type="ORF">T4B_9465</name>
    <name evidence="2" type="ORF">T4C_737</name>
</gene>
<dbReference type="AlphaFoldDB" id="A0A0V1IP39"/>
<dbReference type="EMBL" id="JYDV01000205">
    <property type="protein sequence ID" value="KRZ25051.1"/>
    <property type="molecule type" value="Genomic_DNA"/>
</dbReference>
<protein>
    <submittedName>
        <fullName evidence="1">Uncharacterized protein</fullName>
    </submittedName>
</protein>
<organism evidence="1 3">
    <name type="scientific">Trichinella pseudospiralis</name>
    <name type="common">Parasitic roundworm</name>
    <dbReference type="NCBI Taxonomy" id="6337"/>
    <lineage>
        <taxon>Eukaryota</taxon>
        <taxon>Metazoa</taxon>
        <taxon>Ecdysozoa</taxon>
        <taxon>Nematoda</taxon>
        <taxon>Enoplea</taxon>
        <taxon>Dorylaimia</taxon>
        <taxon>Trichinellida</taxon>
        <taxon>Trichinellidae</taxon>
        <taxon>Trichinella</taxon>
    </lineage>
</organism>
<name>A0A0V1IP39_TRIPS</name>
<dbReference type="Proteomes" id="UP000054826">
    <property type="component" value="Unassembled WGS sequence"/>
</dbReference>
<evidence type="ECO:0000313" key="4">
    <source>
        <dbReference type="Proteomes" id="UP000054826"/>
    </source>
</evidence>
<evidence type="ECO:0000313" key="2">
    <source>
        <dbReference type="EMBL" id="KRZ25051.1"/>
    </source>
</evidence>
<comment type="caution">
    <text evidence="1">The sequence shown here is derived from an EMBL/GenBank/DDBJ whole genome shotgun (WGS) entry which is preliminary data.</text>
</comment>
<proteinExistence type="predicted"/>
<dbReference type="Proteomes" id="UP000054805">
    <property type="component" value="Unassembled WGS sequence"/>
</dbReference>
<accession>A0A0V1IP39</accession>
<evidence type="ECO:0000313" key="1">
    <source>
        <dbReference type="EMBL" id="KRZ23925.1"/>
    </source>
</evidence>
<dbReference type="EMBL" id="JYDS01000132">
    <property type="protein sequence ID" value="KRZ23925.1"/>
    <property type="molecule type" value="Genomic_DNA"/>
</dbReference>
<keyword evidence="3" id="KW-1185">Reference proteome</keyword>
<sequence>MSSYRFLAHVFQTDAITNLTRKSGCNLCELEPSIGPSIIDMTLNMGTFTWRVACAVGPQHLRGICVPVIPRMLNVGSPEVYGLPGASLLRSTVIEKSEFFTTKYNECHLVIRELSKMHFYKEVQIAMIDSKQDAHPPNALDPLHLLHVGWETLPWDQEWTMAYQVMVTPGTIAHCFYYACNIHKPVLNDSQTVELFSIGNESESEDADADSQNIKIPSSSEVSGYVRAITSLCRVPERQRVNVQLYRQIGRFHC</sequence>
<evidence type="ECO:0000313" key="3">
    <source>
        <dbReference type="Proteomes" id="UP000054805"/>
    </source>
</evidence>
<reference evidence="3 4" key="1">
    <citation type="submission" date="2015-01" db="EMBL/GenBank/DDBJ databases">
        <title>Evolution of Trichinella species and genotypes.</title>
        <authorList>
            <person name="Korhonen P.K."/>
            <person name="Edoardo P."/>
            <person name="Giuseppe L.R."/>
            <person name="Gasser R.B."/>
        </authorList>
    </citation>
    <scope>NUCLEOTIDE SEQUENCE [LARGE SCALE GENOMIC DNA]</scope>
    <source>
        <strain evidence="2">ISS176</strain>
        <strain evidence="1">ISS588</strain>
    </source>
</reference>